<dbReference type="InterPro" id="IPR036182">
    <property type="entry name" value="PCuAC_sf"/>
</dbReference>
<evidence type="ECO:0000256" key="2">
    <source>
        <dbReference type="SAM" id="SignalP"/>
    </source>
</evidence>
<keyword evidence="2" id="KW-0732">Signal</keyword>
<feature type="chain" id="PRO_5047240134" description="Copper chaperone PCu(A)C" evidence="2">
    <location>
        <begin position="31"/>
        <end position="228"/>
    </location>
</feature>
<dbReference type="PANTHER" id="PTHR36302:SF1">
    <property type="entry name" value="COPPER CHAPERONE PCU(A)C"/>
    <property type="match status" value="1"/>
</dbReference>
<evidence type="ECO:0000313" key="4">
    <source>
        <dbReference type="Proteomes" id="UP001500984"/>
    </source>
</evidence>
<keyword evidence="4" id="KW-1185">Reference proteome</keyword>
<sequence length="228" mass="23744">MRTRFTLPGSLRHRPLALPAALASALLLTACGSGDSPTPEASAADSVTVTDAWVKAADEGMTSAFGRVDNEGEDEVTLVAVESEASADVELHTTTEDGSGGMSMEEQEGGFPIQPQEILVLEPGAQHIMLMDLAEPLEHGTTTQLTLVFSDDSRVEVTADVRDFAGAQENYGGMDDEHGGSTEDEDGSSADEHDGHDSDGGHEEHGEHGGHGADSSEEHESGSGDESA</sequence>
<feature type="region of interest" description="Disordered" evidence="1">
    <location>
        <begin position="167"/>
        <end position="228"/>
    </location>
</feature>
<comment type="caution">
    <text evidence="3">The sequence shown here is derived from an EMBL/GenBank/DDBJ whole genome shotgun (WGS) entry which is preliminary data.</text>
</comment>
<dbReference type="PANTHER" id="PTHR36302">
    <property type="entry name" value="BLR7088 PROTEIN"/>
    <property type="match status" value="1"/>
</dbReference>
<evidence type="ECO:0008006" key="5">
    <source>
        <dbReference type="Google" id="ProtNLM"/>
    </source>
</evidence>
<evidence type="ECO:0000313" key="3">
    <source>
        <dbReference type="EMBL" id="GAA2099049.1"/>
    </source>
</evidence>
<dbReference type="SUPFAM" id="SSF110087">
    <property type="entry name" value="DR1885-like metal-binding protein"/>
    <property type="match status" value="1"/>
</dbReference>
<evidence type="ECO:0000256" key="1">
    <source>
        <dbReference type="SAM" id="MobiDB-lite"/>
    </source>
</evidence>
<dbReference type="RefSeq" id="WP_291797874.1">
    <property type="nucleotide sequence ID" value="NZ_BAAAPZ010000008.1"/>
</dbReference>
<dbReference type="PROSITE" id="PS51257">
    <property type="entry name" value="PROKAR_LIPOPROTEIN"/>
    <property type="match status" value="1"/>
</dbReference>
<dbReference type="InterPro" id="IPR058248">
    <property type="entry name" value="Lxx211020-like"/>
</dbReference>
<name>A0ABP5IIA4_9MICO</name>
<reference evidence="4" key="1">
    <citation type="journal article" date="2019" name="Int. J. Syst. Evol. Microbiol.">
        <title>The Global Catalogue of Microorganisms (GCM) 10K type strain sequencing project: providing services to taxonomists for standard genome sequencing and annotation.</title>
        <authorList>
            <consortium name="The Broad Institute Genomics Platform"/>
            <consortium name="The Broad Institute Genome Sequencing Center for Infectious Disease"/>
            <person name="Wu L."/>
            <person name="Ma J."/>
        </authorList>
    </citation>
    <scope>NUCLEOTIDE SEQUENCE [LARGE SCALE GENOMIC DNA]</scope>
    <source>
        <strain evidence="4">JCM 15900</strain>
    </source>
</reference>
<dbReference type="Proteomes" id="UP001500984">
    <property type="component" value="Unassembled WGS sequence"/>
</dbReference>
<dbReference type="EMBL" id="BAAAPZ010000008">
    <property type="protein sequence ID" value="GAA2099049.1"/>
    <property type="molecule type" value="Genomic_DNA"/>
</dbReference>
<dbReference type="Gene3D" id="2.60.40.1890">
    <property type="entry name" value="PCu(A)C copper chaperone"/>
    <property type="match status" value="1"/>
</dbReference>
<dbReference type="Pfam" id="PF04314">
    <property type="entry name" value="PCuAC"/>
    <property type="match status" value="1"/>
</dbReference>
<feature type="signal peptide" evidence="2">
    <location>
        <begin position="1"/>
        <end position="30"/>
    </location>
</feature>
<feature type="compositionally biased region" description="Basic and acidic residues" evidence="1">
    <location>
        <begin position="190"/>
        <end position="222"/>
    </location>
</feature>
<gene>
    <name evidence="3" type="ORF">GCM10009823_20690</name>
</gene>
<organism evidence="3 4">
    <name type="scientific">Brevibacterium salitolerans</name>
    <dbReference type="NCBI Taxonomy" id="1403566"/>
    <lineage>
        <taxon>Bacteria</taxon>
        <taxon>Bacillati</taxon>
        <taxon>Actinomycetota</taxon>
        <taxon>Actinomycetes</taxon>
        <taxon>Micrococcales</taxon>
        <taxon>Brevibacteriaceae</taxon>
        <taxon>Brevibacterium</taxon>
    </lineage>
</organism>
<protein>
    <recommendedName>
        <fullName evidence="5">Copper chaperone PCu(A)C</fullName>
    </recommendedName>
</protein>
<accession>A0ABP5IIA4</accession>
<proteinExistence type="predicted"/>
<dbReference type="InterPro" id="IPR007410">
    <property type="entry name" value="LpqE-like"/>
</dbReference>